<protein>
    <submittedName>
        <fullName evidence="1">(Mediterranean fruit fly) hypothetical protein</fullName>
    </submittedName>
</protein>
<dbReference type="AlphaFoldDB" id="A0A811UA57"/>
<accession>A0A811UA57</accession>
<comment type="caution">
    <text evidence="1">The sequence shown here is derived from an EMBL/GenBank/DDBJ whole genome shotgun (WGS) entry which is preliminary data.</text>
</comment>
<evidence type="ECO:0000313" key="1">
    <source>
        <dbReference type="EMBL" id="CAD6995410.1"/>
    </source>
</evidence>
<dbReference type="Proteomes" id="UP000606786">
    <property type="component" value="Unassembled WGS sequence"/>
</dbReference>
<proteinExistence type="predicted"/>
<gene>
    <name evidence="1" type="ORF">CCAP1982_LOCUS4127</name>
</gene>
<reference evidence="1" key="1">
    <citation type="submission" date="2020-11" db="EMBL/GenBank/DDBJ databases">
        <authorList>
            <person name="Whitehead M."/>
        </authorList>
    </citation>
    <scope>NUCLEOTIDE SEQUENCE</scope>
    <source>
        <strain evidence="1">EGII</strain>
    </source>
</reference>
<sequence length="168" mass="18673">MATANNRTNWLNIPGQREAIYDPYLVDVFPSTYCAAGITATKNTTRFHPVPVARTNPSAIMPTIGMSNATSTNDRTFSPSRAAGYAPTRSLKLYPLPKFDGQNEERQASIEDFQTTTAEFHYNELHCIMRIRDALYGPVLEVVEPLLNSSKNINAILTTAAETYSRPK</sequence>
<name>A0A811UA57_CERCA</name>
<dbReference type="EMBL" id="CAJHJT010000001">
    <property type="protein sequence ID" value="CAD6995410.1"/>
    <property type="molecule type" value="Genomic_DNA"/>
</dbReference>
<evidence type="ECO:0000313" key="2">
    <source>
        <dbReference type="Proteomes" id="UP000606786"/>
    </source>
</evidence>
<keyword evidence="2" id="KW-1185">Reference proteome</keyword>
<organism evidence="1 2">
    <name type="scientific">Ceratitis capitata</name>
    <name type="common">Mediterranean fruit fly</name>
    <name type="synonym">Tephritis capitata</name>
    <dbReference type="NCBI Taxonomy" id="7213"/>
    <lineage>
        <taxon>Eukaryota</taxon>
        <taxon>Metazoa</taxon>
        <taxon>Ecdysozoa</taxon>
        <taxon>Arthropoda</taxon>
        <taxon>Hexapoda</taxon>
        <taxon>Insecta</taxon>
        <taxon>Pterygota</taxon>
        <taxon>Neoptera</taxon>
        <taxon>Endopterygota</taxon>
        <taxon>Diptera</taxon>
        <taxon>Brachycera</taxon>
        <taxon>Muscomorpha</taxon>
        <taxon>Tephritoidea</taxon>
        <taxon>Tephritidae</taxon>
        <taxon>Ceratitis</taxon>
        <taxon>Ceratitis</taxon>
    </lineage>
</organism>